<dbReference type="OrthoDB" id="839863at2"/>
<evidence type="ECO:0000313" key="2">
    <source>
        <dbReference type="Proteomes" id="UP000198756"/>
    </source>
</evidence>
<dbReference type="PROSITE" id="PS51257">
    <property type="entry name" value="PROKAR_LIPOPROTEIN"/>
    <property type="match status" value="1"/>
</dbReference>
<sequence>MKKKLKTTLCVAFLSVTFISCGDVSRKVDENIDKLINKTQYLDSLLNQEVDKVLTLDSLIDKEHQKVIKLDSLIQKSSSKLDSVVNKVLKPQN</sequence>
<evidence type="ECO:0000313" key="1">
    <source>
        <dbReference type="EMBL" id="SDA93036.1"/>
    </source>
</evidence>
<name>A0A1G5ZER1_9BACT</name>
<keyword evidence="2" id="KW-1185">Reference proteome</keyword>
<accession>A0A1G5ZER1</accession>
<dbReference type="AlphaFoldDB" id="A0A1G5ZER1"/>
<proteinExistence type="predicted"/>
<dbReference type="RefSeq" id="WP_092733278.1">
    <property type="nucleotide sequence ID" value="NZ_FMXE01000034.1"/>
</dbReference>
<evidence type="ECO:0008006" key="3">
    <source>
        <dbReference type="Google" id="ProtNLM"/>
    </source>
</evidence>
<gene>
    <name evidence="1" type="ORF">SAMN03080617_03671</name>
</gene>
<reference evidence="2" key="1">
    <citation type="submission" date="2016-10" db="EMBL/GenBank/DDBJ databases">
        <authorList>
            <person name="Varghese N."/>
            <person name="Submissions S."/>
        </authorList>
    </citation>
    <scope>NUCLEOTIDE SEQUENCE [LARGE SCALE GENOMIC DNA]</scope>
    <source>
        <strain evidence="2">DSM 22703</strain>
    </source>
</reference>
<organism evidence="1 2">
    <name type="scientific">Algoriphagus alkaliphilus</name>
    <dbReference type="NCBI Taxonomy" id="279824"/>
    <lineage>
        <taxon>Bacteria</taxon>
        <taxon>Pseudomonadati</taxon>
        <taxon>Bacteroidota</taxon>
        <taxon>Cytophagia</taxon>
        <taxon>Cytophagales</taxon>
        <taxon>Cyclobacteriaceae</taxon>
        <taxon>Algoriphagus</taxon>
    </lineage>
</organism>
<dbReference type="EMBL" id="FMXE01000034">
    <property type="protein sequence ID" value="SDA93036.1"/>
    <property type="molecule type" value="Genomic_DNA"/>
</dbReference>
<dbReference type="Proteomes" id="UP000198756">
    <property type="component" value="Unassembled WGS sequence"/>
</dbReference>
<protein>
    <recommendedName>
        <fullName evidence="3">Lipoprotein</fullName>
    </recommendedName>
</protein>